<evidence type="ECO:0000256" key="1">
    <source>
        <dbReference type="SAM" id="MobiDB-lite"/>
    </source>
</evidence>
<dbReference type="RefSeq" id="WP_186517878.1">
    <property type="nucleotide sequence ID" value="NZ_JBBHLC010000061.1"/>
</dbReference>
<feature type="region of interest" description="Disordered" evidence="1">
    <location>
        <begin position="1"/>
        <end position="41"/>
    </location>
</feature>
<keyword evidence="3" id="KW-1185">Reference proteome</keyword>
<proteinExistence type="predicted"/>
<gene>
    <name evidence="2" type="ORF">V7S98_17765</name>
</gene>
<protein>
    <submittedName>
        <fullName evidence="2">Uncharacterized protein</fullName>
    </submittedName>
</protein>
<evidence type="ECO:0000313" key="2">
    <source>
        <dbReference type="EMBL" id="MEJ5865066.1"/>
    </source>
</evidence>
<comment type="caution">
    <text evidence="2">The sequence shown here is derived from an EMBL/GenBank/DDBJ whole genome shotgun (WGS) entry which is preliminary data.</text>
</comment>
<name>A0ABU8QWP1_9PSED</name>
<evidence type="ECO:0000313" key="3">
    <source>
        <dbReference type="Proteomes" id="UP001380290"/>
    </source>
</evidence>
<reference evidence="2 3" key="1">
    <citation type="submission" date="2024-02" db="EMBL/GenBank/DDBJ databases">
        <title>Identification of pathogenicity and growth-promoting function of Pseudomonas putida variant.</title>
        <authorList>
            <person name="Sun J."/>
        </authorList>
    </citation>
    <scope>NUCLEOTIDE SEQUENCE [LARGE SCALE GENOMIC DNA]</scope>
    <source>
        <strain evidence="2 3">A03</strain>
    </source>
</reference>
<organism evidence="2 3">
    <name type="scientific">Pseudomonas farsensis</name>
    <dbReference type="NCBI Taxonomy" id="2745492"/>
    <lineage>
        <taxon>Bacteria</taxon>
        <taxon>Pseudomonadati</taxon>
        <taxon>Pseudomonadota</taxon>
        <taxon>Gammaproteobacteria</taxon>
        <taxon>Pseudomonadales</taxon>
        <taxon>Pseudomonadaceae</taxon>
        <taxon>Pseudomonas</taxon>
    </lineage>
</organism>
<accession>A0ABU8QWP1</accession>
<feature type="compositionally biased region" description="Acidic residues" evidence="1">
    <location>
        <begin position="24"/>
        <end position="41"/>
    </location>
</feature>
<dbReference type="EMBL" id="JBBHLC010000061">
    <property type="protein sequence ID" value="MEJ5865066.1"/>
    <property type="molecule type" value="Genomic_DNA"/>
</dbReference>
<dbReference type="Proteomes" id="UP001380290">
    <property type="component" value="Unassembled WGS sequence"/>
</dbReference>
<sequence>MITWKNFTDIEFPGTEMPDGWPTGEDDDIDDESSLTDDRDDNLEDFSLDAHALFRQRTPSSAELNFLPGFTRWPWVYLRGTQHH</sequence>